<dbReference type="Pfam" id="PF09719">
    <property type="entry name" value="C_GCAxxG_C_C"/>
    <property type="match status" value="1"/>
</dbReference>
<keyword evidence="1" id="KW-1133">Transmembrane helix</keyword>
<dbReference type="Proteomes" id="UP000186705">
    <property type="component" value="Unassembled WGS sequence"/>
</dbReference>
<keyword evidence="3" id="KW-1185">Reference proteome</keyword>
<evidence type="ECO:0000256" key="1">
    <source>
        <dbReference type="SAM" id="Phobius"/>
    </source>
</evidence>
<dbReference type="NCBIfam" id="TIGR01909">
    <property type="entry name" value="C_GCAxxG_C_C"/>
    <property type="match status" value="1"/>
</dbReference>
<accession>A0A1U7NNR6</accession>
<comment type="caution">
    <text evidence="2">The sequence shown here is derived from an EMBL/GenBank/DDBJ whole genome shotgun (WGS) entry which is preliminary data.</text>
</comment>
<organism evidence="2 3">
    <name type="scientific">Dubosiella newyorkensis</name>
    <dbReference type="NCBI Taxonomy" id="1862672"/>
    <lineage>
        <taxon>Bacteria</taxon>
        <taxon>Bacillati</taxon>
        <taxon>Bacillota</taxon>
        <taxon>Erysipelotrichia</taxon>
        <taxon>Erysipelotrichales</taxon>
        <taxon>Erysipelotrichaceae</taxon>
        <taxon>Dubosiella</taxon>
    </lineage>
</organism>
<dbReference type="AlphaFoldDB" id="A0A1U7NNR6"/>
<dbReference type="OrthoDB" id="45689at2"/>
<protein>
    <recommendedName>
        <fullName evidence="4">C_GCAxxG_C_C family protein</fullName>
    </recommendedName>
</protein>
<dbReference type="EMBL" id="MPKA01000056">
    <property type="protein sequence ID" value="OLU46956.1"/>
    <property type="molecule type" value="Genomic_DNA"/>
</dbReference>
<dbReference type="GeneID" id="78275114"/>
<keyword evidence="1" id="KW-0812">Transmembrane</keyword>
<sequence>MTLSELAVQEYTNGFNCSESIIRASNDYYDLNLHEEDMKMMAGFGSGMYTGLTCGALSASIAALSKKIIETKAHDQLDEIRPLSQKVVASFNKKLGHTQCAQIKPKHYTKEHKCKETVRLAAQSLEEVLSQEL</sequence>
<dbReference type="RefSeq" id="WP_076340996.1">
    <property type="nucleotide sequence ID" value="NZ_CAJTMI010000036.1"/>
</dbReference>
<evidence type="ECO:0000313" key="2">
    <source>
        <dbReference type="EMBL" id="OLU46956.1"/>
    </source>
</evidence>
<name>A0A1U7NNR6_9FIRM</name>
<dbReference type="STRING" id="1862672.BO225_04015"/>
<evidence type="ECO:0008006" key="4">
    <source>
        <dbReference type="Google" id="ProtNLM"/>
    </source>
</evidence>
<evidence type="ECO:0000313" key="3">
    <source>
        <dbReference type="Proteomes" id="UP000186705"/>
    </source>
</evidence>
<dbReference type="InterPro" id="IPR010181">
    <property type="entry name" value="CGCAxxGCC_motif"/>
</dbReference>
<gene>
    <name evidence="2" type="ORF">BO225_04015</name>
</gene>
<reference evidence="2 3" key="1">
    <citation type="submission" date="2016-11" db="EMBL/GenBank/DDBJ databases">
        <title>Description of two novel members of the family Erysipelotrichaceae: Ileibacterium lipovorans gen. nov., sp. nov. and Dubosiella newyorkensis, gen. nov., sp. nov.</title>
        <authorList>
            <person name="Cox L.M."/>
            <person name="Sohn J."/>
            <person name="Tyrrell K.L."/>
            <person name="Citron D.M."/>
            <person name="Lawson P.A."/>
            <person name="Patel N.B."/>
            <person name="Iizumi T."/>
            <person name="Perez-Perez G.I."/>
            <person name="Goldstein E.J."/>
            <person name="Blaser M.J."/>
        </authorList>
    </citation>
    <scope>NUCLEOTIDE SEQUENCE [LARGE SCALE GENOMIC DNA]</scope>
    <source>
        <strain evidence="2 3">NYU-BL-A4</strain>
    </source>
</reference>
<proteinExistence type="predicted"/>
<keyword evidence="1" id="KW-0472">Membrane</keyword>
<feature type="transmembrane region" description="Helical" evidence="1">
    <location>
        <begin position="40"/>
        <end position="64"/>
    </location>
</feature>